<dbReference type="EC" id="2.4.1.-" evidence="3"/>
<dbReference type="GO" id="GO:0016757">
    <property type="term" value="F:glycosyltransferase activity"/>
    <property type="evidence" value="ECO:0007669"/>
    <property type="project" value="UniProtKB-KW"/>
</dbReference>
<organism evidence="3 4">
    <name type="scientific">Rosistilla ulvae</name>
    <dbReference type="NCBI Taxonomy" id="1930277"/>
    <lineage>
        <taxon>Bacteria</taxon>
        <taxon>Pseudomonadati</taxon>
        <taxon>Planctomycetota</taxon>
        <taxon>Planctomycetia</taxon>
        <taxon>Pirellulales</taxon>
        <taxon>Pirellulaceae</taxon>
        <taxon>Rosistilla</taxon>
    </lineage>
</organism>
<feature type="transmembrane region" description="Helical" evidence="1">
    <location>
        <begin position="343"/>
        <end position="365"/>
    </location>
</feature>
<dbReference type="Pfam" id="PF00535">
    <property type="entry name" value="Glycos_transf_2"/>
    <property type="match status" value="1"/>
</dbReference>
<sequence length="378" mass="41540">MIAIALASLCLLLTGIPAAMIAWNLCCFRRLPTNVDDRPSPVSVLIPARNEAAGIAATLEYLLASDGVDLEVVVLDDDSQDATAAIVAEFAERDSRVRICRSGTLPRDWNGKQFACWQLSKLARHDRWLFLDADVQVAPDAIARLSHNLDRRAESPQPLALLSSFPHQETVGWIETAIVPLMHFVLLGFLPIWRMQRTTDPAYAAGCGQMFMTDRHAYELAGGHAAIAASRHDGIKLPRAYRQAELMTDVIDGTDLASVRMYRSGSEVIDGVMKNADEALARPALIVPVTLFCLAPLAAAIALIVFAVAGKWIACAIGAFAFCVATLSRVASVRRFRQPLASAWLHPFALVLFAVLQWIALWRHIRGRRVAWRGRIES</sequence>
<feature type="transmembrane region" description="Helical" evidence="1">
    <location>
        <begin position="312"/>
        <end position="331"/>
    </location>
</feature>
<protein>
    <submittedName>
        <fullName evidence="3">4,4'-diaponeurosporenoate glycosyltransferase</fullName>
        <ecNumber evidence="3">2.4.1.-</ecNumber>
    </submittedName>
</protein>
<feature type="transmembrane region" description="Helical" evidence="1">
    <location>
        <begin position="285"/>
        <end position="305"/>
    </location>
</feature>
<dbReference type="RefSeq" id="WP_145344267.1">
    <property type="nucleotide sequence ID" value="NZ_CP036261.1"/>
</dbReference>
<gene>
    <name evidence="3" type="primary">crtQ</name>
    <name evidence="3" type="ORF">EC9_18970</name>
</gene>
<proteinExistence type="predicted"/>
<dbReference type="KEGG" id="ruv:EC9_18970"/>
<dbReference type="EMBL" id="CP036261">
    <property type="protein sequence ID" value="QDS87718.1"/>
    <property type="molecule type" value="Genomic_DNA"/>
</dbReference>
<dbReference type="CDD" id="cd00761">
    <property type="entry name" value="Glyco_tranf_GTA_type"/>
    <property type="match status" value="1"/>
</dbReference>
<dbReference type="Proteomes" id="UP000319557">
    <property type="component" value="Chromosome"/>
</dbReference>
<dbReference type="InterPro" id="IPR001173">
    <property type="entry name" value="Glyco_trans_2-like"/>
</dbReference>
<evidence type="ECO:0000313" key="4">
    <source>
        <dbReference type="Proteomes" id="UP000319557"/>
    </source>
</evidence>
<dbReference type="PANTHER" id="PTHR43646:SF3">
    <property type="entry name" value="SLR1566 PROTEIN"/>
    <property type="match status" value="1"/>
</dbReference>
<keyword evidence="1" id="KW-0812">Transmembrane</keyword>
<evidence type="ECO:0000313" key="3">
    <source>
        <dbReference type="EMBL" id="QDS87718.1"/>
    </source>
</evidence>
<dbReference type="AlphaFoldDB" id="A0A517LYL9"/>
<keyword evidence="1" id="KW-1133">Transmembrane helix</keyword>
<accession>A0A517LYL9</accession>
<name>A0A517LYL9_9BACT</name>
<keyword evidence="3" id="KW-0328">Glycosyltransferase</keyword>
<keyword evidence="4" id="KW-1185">Reference proteome</keyword>
<keyword evidence="3" id="KW-0808">Transferase</keyword>
<evidence type="ECO:0000259" key="2">
    <source>
        <dbReference type="Pfam" id="PF00535"/>
    </source>
</evidence>
<dbReference type="InterPro" id="IPR029044">
    <property type="entry name" value="Nucleotide-diphossugar_trans"/>
</dbReference>
<evidence type="ECO:0000256" key="1">
    <source>
        <dbReference type="SAM" id="Phobius"/>
    </source>
</evidence>
<reference evidence="3 4" key="1">
    <citation type="submission" date="2019-02" db="EMBL/GenBank/DDBJ databases">
        <title>Deep-cultivation of Planctomycetes and their phenomic and genomic characterization uncovers novel biology.</title>
        <authorList>
            <person name="Wiegand S."/>
            <person name="Jogler M."/>
            <person name="Boedeker C."/>
            <person name="Pinto D."/>
            <person name="Vollmers J."/>
            <person name="Rivas-Marin E."/>
            <person name="Kohn T."/>
            <person name="Peeters S.H."/>
            <person name="Heuer A."/>
            <person name="Rast P."/>
            <person name="Oberbeckmann S."/>
            <person name="Bunk B."/>
            <person name="Jeske O."/>
            <person name="Meyerdierks A."/>
            <person name="Storesund J.E."/>
            <person name="Kallscheuer N."/>
            <person name="Luecker S."/>
            <person name="Lage O.M."/>
            <person name="Pohl T."/>
            <person name="Merkel B.J."/>
            <person name="Hornburger P."/>
            <person name="Mueller R.-W."/>
            <person name="Bruemmer F."/>
            <person name="Labrenz M."/>
            <person name="Spormann A.M."/>
            <person name="Op den Camp H."/>
            <person name="Overmann J."/>
            <person name="Amann R."/>
            <person name="Jetten M.S.M."/>
            <person name="Mascher T."/>
            <person name="Medema M.H."/>
            <person name="Devos D.P."/>
            <person name="Kaster A.-K."/>
            <person name="Ovreas L."/>
            <person name="Rohde M."/>
            <person name="Galperin M.Y."/>
            <person name="Jogler C."/>
        </authorList>
    </citation>
    <scope>NUCLEOTIDE SEQUENCE [LARGE SCALE GENOMIC DNA]</scope>
    <source>
        <strain evidence="3 4">EC9</strain>
    </source>
</reference>
<keyword evidence="1" id="KW-0472">Membrane</keyword>
<dbReference type="PANTHER" id="PTHR43646">
    <property type="entry name" value="GLYCOSYLTRANSFERASE"/>
    <property type="match status" value="1"/>
</dbReference>
<dbReference type="Gene3D" id="3.90.550.10">
    <property type="entry name" value="Spore Coat Polysaccharide Biosynthesis Protein SpsA, Chain A"/>
    <property type="match status" value="1"/>
</dbReference>
<dbReference type="SUPFAM" id="SSF53448">
    <property type="entry name" value="Nucleotide-diphospho-sugar transferases"/>
    <property type="match status" value="1"/>
</dbReference>
<feature type="domain" description="Glycosyltransferase 2-like" evidence="2">
    <location>
        <begin position="43"/>
        <end position="151"/>
    </location>
</feature>
<dbReference type="OrthoDB" id="9806525at2"/>